<evidence type="ECO:0000313" key="3">
    <source>
        <dbReference type="Proteomes" id="UP000034172"/>
    </source>
</evidence>
<dbReference type="AlphaFoldDB" id="A0A0G1K0J0"/>
<reference evidence="2 3" key="1">
    <citation type="journal article" date="2015" name="Nature">
        <title>rRNA introns, odd ribosomes, and small enigmatic genomes across a large radiation of phyla.</title>
        <authorList>
            <person name="Brown C.T."/>
            <person name="Hug L.A."/>
            <person name="Thomas B.C."/>
            <person name="Sharon I."/>
            <person name="Castelle C.J."/>
            <person name="Singh A."/>
            <person name="Wilkins M.J."/>
            <person name="Williams K.H."/>
            <person name="Banfield J.F."/>
        </authorList>
    </citation>
    <scope>NUCLEOTIDE SEQUENCE [LARGE SCALE GENOMIC DNA]</scope>
</reference>
<keyword evidence="1" id="KW-1133">Transmembrane helix</keyword>
<feature type="transmembrane region" description="Helical" evidence="1">
    <location>
        <begin position="291"/>
        <end position="308"/>
    </location>
</feature>
<feature type="transmembrane region" description="Helical" evidence="1">
    <location>
        <begin position="118"/>
        <end position="136"/>
    </location>
</feature>
<dbReference type="Proteomes" id="UP000034172">
    <property type="component" value="Unassembled WGS sequence"/>
</dbReference>
<feature type="transmembrane region" description="Helical" evidence="1">
    <location>
        <begin position="142"/>
        <end position="161"/>
    </location>
</feature>
<accession>A0A0G1K0J0</accession>
<feature type="transmembrane region" description="Helical" evidence="1">
    <location>
        <begin position="219"/>
        <end position="237"/>
    </location>
</feature>
<feature type="transmembrane region" description="Helical" evidence="1">
    <location>
        <begin position="91"/>
        <end position="111"/>
    </location>
</feature>
<evidence type="ECO:0000313" key="2">
    <source>
        <dbReference type="EMBL" id="KKT49637.1"/>
    </source>
</evidence>
<keyword evidence="1" id="KW-0812">Transmembrane</keyword>
<feature type="transmembrane region" description="Helical" evidence="1">
    <location>
        <begin position="320"/>
        <end position="338"/>
    </location>
</feature>
<protein>
    <recommendedName>
        <fullName evidence="4">Glycosyltransferase RgtA/B/C/D-like domain-containing protein</fullName>
    </recommendedName>
</protein>
<gene>
    <name evidence="2" type="ORF">UW41_C0003G0004</name>
</gene>
<sequence>MLSLLKKNISLIIFLVILLSSSVLKIMEVSYNNFPFTTDQGRDMVDMRHMVVTHTPRLVGPTTSINGVLLGPFWYYFNLIPFVAGGGDPSFLVYWQILWYQLSVTVLWYVLKKNHSSLALIVSVILLLMPTGFNTARYFWNANSMVFFTTLYFATLIWALSPPKYQPLSMSLRAKRGNLYKLFILGLISGISMQIEAAFGILFFPFAFLYLLFSSSRKRLIPLTSGFGLTLLPQVLFEFKHGFIMTKILLGEFSGQGTMLGEKITFAEKLIQRWEHFQLLILRSTHLPPNYVPYLFIVSLALFLYIFIAAKKSKFEEIKIWSLSFWFILFSAVFYLLFPQKLKEWYTLGLSIPIVLFFGCFLNYLWERKAIIVKVFIGLLVGMLIYYSLKSQWDYTRDVAGKPSDDRSNLQNEIAALDWVYQNAEGNGFKVYSYLPSVYDFPYNHLFWWYGNHKYGYEPYETAYLPGQPEYIRDVDKIWANKRDADSLGLTFLIIEEDMDMPSRTVAWLGNFAKLCLLKEKIFTWHASVRLMVPCPK</sequence>
<name>A0A0G1K0J0_9BACT</name>
<comment type="caution">
    <text evidence="2">The sequence shown here is derived from an EMBL/GenBank/DDBJ whole genome shotgun (WGS) entry which is preliminary data.</text>
</comment>
<proteinExistence type="predicted"/>
<feature type="transmembrane region" description="Helical" evidence="1">
    <location>
        <begin position="182"/>
        <end position="213"/>
    </location>
</feature>
<dbReference type="EMBL" id="LCIE01000003">
    <property type="protein sequence ID" value="KKT49637.1"/>
    <property type="molecule type" value="Genomic_DNA"/>
</dbReference>
<organism evidence="2 3">
    <name type="scientific">Candidatus Collierbacteria bacterium GW2011_GWC2_44_18</name>
    <dbReference type="NCBI Taxonomy" id="1618392"/>
    <lineage>
        <taxon>Bacteria</taxon>
        <taxon>Candidatus Collieribacteriota</taxon>
    </lineage>
</organism>
<dbReference type="STRING" id="1618392.UW41_C0003G0004"/>
<feature type="transmembrane region" description="Helical" evidence="1">
    <location>
        <begin position="371"/>
        <end position="389"/>
    </location>
</feature>
<evidence type="ECO:0000256" key="1">
    <source>
        <dbReference type="SAM" id="Phobius"/>
    </source>
</evidence>
<evidence type="ECO:0008006" key="4">
    <source>
        <dbReference type="Google" id="ProtNLM"/>
    </source>
</evidence>
<feature type="transmembrane region" description="Helical" evidence="1">
    <location>
        <begin position="345"/>
        <end position="365"/>
    </location>
</feature>
<keyword evidence="1" id="KW-0472">Membrane</keyword>